<dbReference type="Gene3D" id="3.90.550.10">
    <property type="entry name" value="Spore Coat Polysaccharide Biosynthesis Protein SpsA, Chain A"/>
    <property type="match status" value="1"/>
</dbReference>
<keyword evidence="3" id="KW-1185">Reference proteome</keyword>
<feature type="domain" description="Glycosyltransferase 2-like" evidence="1">
    <location>
        <begin position="3"/>
        <end position="137"/>
    </location>
</feature>
<dbReference type="InterPro" id="IPR001173">
    <property type="entry name" value="Glyco_trans_2-like"/>
</dbReference>
<dbReference type="PANTHER" id="PTHR43685">
    <property type="entry name" value="GLYCOSYLTRANSFERASE"/>
    <property type="match status" value="1"/>
</dbReference>
<protein>
    <recommendedName>
        <fullName evidence="1">Glycosyltransferase 2-like domain-containing protein</fullName>
    </recommendedName>
</protein>
<gene>
    <name evidence="2" type="ORF">BACCIP111883_02187</name>
</gene>
<dbReference type="PANTHER" id="PTHR43685:SF3">
    <property type="entry name" value="SLR2126 PROTEIN"/>
    <property type="match status" value="1"/>
</dbReference>
<proteinExistence type="predicted"/>
<name>A0ABN8A8D9_9BACI</name>
<reference evidence="2 3" key="1">
    <citation type="submission" date="2021-10" db="EMBL/GenBank/DDBJ databases">
        <authorList>
            <person name="Criscuolo A."/>
        </authorList>
    </citation>
    <scope>NUCLEOTIDE SEQUENCE [LARGE SCALE GENOMIC DNA]</scope>
    <source>
        <strain evidence="3">CIP 111883</strain>
    </source>
</reference>
<comment type="caution">
    <text evidence="2">The sequence shown here is derived from an EMBL/GenBank/DDBJ whole genome shotgun (WGS) entry which is preliminary data.</text>
</comment>
<sequence length="269" mass="31897">MISVVIPTLGTREIELERLFQSLEAQTYQNFEAIVVSQDNHDLVKEILDRYDFPVKHVSLHRKGLSYSRNEGINYTNGNIVTFSDDDCWYEPNAFQEVNDFFENNNVGIVCYQIYDPVKKEYYKEYPTQEQNALRFRDLFRKSSIEIFLKLDVVEKKKVVFDEEFGLGAAYPSGEENIFLHMMYKQGYQISYVPKVVVYHAKPSMDTRLNYKAFLSKGPLFKRIFNTPIGFAMLTFLFIKKYSHLEKPFPFYFDSIKEMIKYKKSRRRP</sequence>
<evidence type="ECO:0000259" key="1">
    <source>
        <dbReference type="Pfam" id="PF00535"/>
    </source>
</evidence>
<dbReference type="InterPro" id="IPR050834">
    <property type="entry name" value="Glycosyltransf_2"/>
</dbReference>
<evidence type="ECO:0000313" key="3">
    <source>
        <dbReference type="Proteomes" id="UP000789833"/>
    </source>
</evidence>
<dbReference type="Proteomes" id="UP000789833">
    <property type="component" value="Unassembled WGS sequence"/>
</dbReference>
<dbReference type="Pfam" id="PF00535">
    <property type="entry name" value="Glycos_transf_2"/>
    <property type="match status" value="1"/>
</dbReference>
<organism evidence="2 3">
    <name type="scientific">Sutcliffiella rhizosphaerae</name>
    <dbReference type="NCBI Taxonomy" id="2880967"/>
    <lineage>
        <taxon>Bacteria</taxon>
        <taxon>Bacillati</taxon>
        <taxon>Bacillota</taxon>
        <taxon>Bacilli</taxon>
        <taxon>Bacillales</taxon>
        <taxon>Bacillaceae</taxon>
        <taxon>Sutcliffiella</taxon>
    </lineage>
</organism>
<dbReference type="SUPFAM" id="SSF53448">
    <property type="entry name" value="Nucleotide-diphospho-sugar transferases"/>
    <property type="match status" value="1"/>
</dbReference>
<dbReference type="CDD" id="cd00761">
    <property type="entry name" value="Glyco_tranf_GTA_type"/>
    <property type="match status" value="1"/>
</dbReference>
<evidence type="ECO:0000313" key="2">
    <source>
        <dbReference type="EMBL" id="CAG9621414.1"/>
    </source>
</evidence>
<dbReference type="EMBL" id="CAKJTJ010000010">
    <property type="protein sequence ID" value="CAG9621414.1"/>
    <property type="molecule type" value="Genomic_DNA"/>
</dbReference>
<accession>A0ABN8A8D9</accession>
<dbReference type="RefSeq" id="WP_230501308.1">
    <property type="nucleotide sequence ID" value="NZ_CAKJTJ010000010.1"/>
</dbReference>
<dbReference type="InterPro" id="IPR029044">
    <property type="entry name" value="Nucleotide-diphossugar_trans"/>
</dbReference>